<keyword evidence="7" id="KW-0479">Metal-binding</keyword>
<dbReference type="InterPro" id="IPR052168">
    <property type="entry name" value="Cytochrome_b561_oxidase"/>
</dbReference>
<comment type="similarity">
    <text evidence="12">Belongs to the cytochrome b561 family.</text>
</comment>
<evidence type="ECO:0000256" key="7">
    <source>
        <dbReference type="ARBA" id="ARBA00022723"/>
    </source>
</evidence>
<feature type="domain" description="Cytochrome b561 bacterial/Ni-hydrogenase" evidence="14">
    <location>
        <begin position="9"/>
        <end position="179"/>
    </location>
</feature>
<dbReference type="Gene3D" id="1.20.950.20">
    <property type="entry name" value="Transmembrane di-heme cytochromes, Chain C"/>
    <property type="match status" value="1"/>
</dbReference>
<keyword evidence="5" id="KW-0349">Heme</keyword>
<evidence type="ECO:0000256" key="12">
    <source>
        <dbReference type="ARBA" id="ARBA00037975"/>
    </source>
</evidence>
<keyword evidence="11 13" id="KW-0472">Membrane</keyword>
<dbReference type="GO" id="GO:0022904">
    <property type="term" value="P:respiratory electron transport chain"/>
    <property type="evidence" value="ECO:0007669"/>
    <property type="project" value="InterPro"/>
</dbReference>
<proteinExistence type="inferred from homology"/>
<dbReference type="OrthoDB" id="8723024at2"/>
<reference evidence="16" key="1">
    <citation type="submission" date="2017-01" db="EMBL/GenBank/DDBJ databases">
        <title>Genome Analysis of Deinococcus marmoris KOPRI26562.</title>
        <authorList>
            <person name="Kim J.H."/>
            <person name="Oh H.-M."/>
        </authorList>
    </citation>
    <scope>NUCLEOTIDE SEQUENCE [LARGE SCALE GENOMIC DNA]</scope>
    <source>
        <strain evidence="16">PAMC 26633</strain>
    </source>
</reference>
<evidence type="ECO:0000256" key="10">
    <source>
        <dbReference type="ARBA" id="ARBA00023004"/>
    </source>
</evidence>
<evidence type="ECO:0000256" key="11">
    <source>
        <dbReference type="ARBA" id="ARBA00023136"/>
    </source>
</evidence>
<keyword evidence="8" id="KW-0249">Electron transport</keyword>
<organism evidence="15 16">
    <name type="scientific">Caballeronia sordidicola</name>
    <name type="common">Burkholderia sordidicola</name>
    <dbReference type="NCBI Taxonomy" id="196367"/>
    <lineage>
        <taxon>Bacteria</taxon>
        <taxon>Pseudomonadati</taxon>
        <taxon>Pseudomonadota</taxon>
        <taxon>Betaproteobacteria</taxon>
        <taxon>Burkholderiales</taxon>
        <taxon>Burkholderiaceae</taxon>
        <taxon>Caballeronia</taxon>
    </lineage>
</organism>
<feature type="transmembrane region" description="Helical" evidence="13">
    <location>
        <begin position="46"/>
        <end position="67"/>
    </location>
</feature>
<dbReference type="EMBL" id="MTHB01000269">
    <property type="protein sequence ID" value="OXC72695.1"/>
    <property type="molecule type" value="Genomic_DNA"/>
</dbReference>
<protein>
    <submittedName>
        <fullName evidence="15">Cytochrome B561</fullName>
    </submittedName>
</protein>
<dbReference type="GO" id="GO:0005886">
    <property type="term" value="C:plasma membrane"/>
    <property type="evidence" value="ECO:0007669"/>
    <property type="project" value="UniProtKB-SubCell"/>
</dbReference>
<evidence type="ECO:0000259" key="14">
    <source>
        <dbReference type="Pfam" id="PF01292"/>
    </source>
</evidence>
<accession>A0A226WND2</accession>
<dbReference type="Proteomes" id="UP000214720">
    <property type="component" value="Unassembled WGS sequence"/>
</dbReference>
<evidence type="ECO:0000256" key="9">
    <source>
        <dbReference type="ARBA" id="ARBA00022989"/>
    </source>
</evidence>
<evidence type="ECO:0000313" key="16">
    <source>
        <dbReference type="Proteomes" id="UP000214720"/>
    </source>
</evidence>
<evidence type="ECO:0000256" key="6">
    <source>
        <dbReference type="ARBA" id="ARBA00022692"/>
    </source>
</evidence>
<evidence type="ECO:0000256" key="5">
    <source>
        <dbReference type="ARBA" id="ARBA00022617"/>
    </source>
</evidence>
<feature type="transmembrane region" description="Helical" evidence="13">
    <location>
        <begin position="87"/>
        <end position="108"/>
    </location>
</feature>
<keyword evidence="10" id="KW-0408">Iron</keyword>
<feature type="transmembrane region" description="Helical" evidence="13">
    <location>
        <begin position="147"/>
        <end position="168"/>
    </location>
</feature>
<dbReference type="GO" id="GO:0020037">
    <property type="term" value="F:heme binding"/>
    <property type="evidence" value="ECO:0007669"/>
    <property type="project" value="TreeGrafter"/>
</dbReference>
<keyword evidence="4" id="KW-1003">Cell membrane</keyword>
<sequence length="184" mass="19891">MQTSETPAFGAPARLFHWLTALLLVGQYVIGWLMPHVNHDTRPVGLIGLHLSFGATIVLLVLVRLAWRFSHKPPAESSTLPRFMRLAASATHGLLYALLIALPLMGWANASARGWAVSLFHVIPLPALAATGSALGHTLGDVHKLTAWVLLGLIGLHVAAALFHQFVIRDGTLGRMLPGVRKTR</sequence>
<feature type="transmembrane region" description="Helical" evidence="13">
    <location>
        <begin position="15"/>
        <end position="34"/>
    </location>
</feature>
<dbReference type="PANTHER" id="PTHR30529:SF1">
    <property type="entry name" value="CYTOCHROME B561 HOMOLOG 2"/>
    <property type="match status" value="1"/>
</dbReference>
<evidence type="ECO:0000256" key="4">
    <source>
        <dbReference type="ARBA" id="ARBA00022475"/>
    </source>
</evidence>
<dbReference type="SUPFAM" id="SSF81342">
    <property type="entry name" value="Transmembrane di-heme cytochromes"/>
    <property type="match status" value="1"/>
</dbReference>
<dbReference type="eggNOG" id="COG3038">
    <property type="taxonomic scope" value="Bacteria"/>
</dbReference>
<evidence type="ECO:0000256" key="1">
    <source>
        <dbReference type="ARBA" id="ARBA00001970"/>
    </source>
</evidence>
<evidence type="ECO:0000256" key="2">
    <source>
        <dbReference type="ARBA" id="ARBA00004651"/>
    </source>
</evidence>
<dbReference type="PANTHER" id="PTHR30529">
    <property type="entry name" value="CYTOCHROME B561"/>
    <property type="match status" value="1"/>
</dbReference>
<gene>
    <name evidence="15" type="ORF">BSU04_40785</name>
</gene>
<keyword evidence="6 13" id="KW-0812">Transmembrane</keyword>
<dbReference type="RefSeq" id="WP_089165548.1">
    <property type="nucleotide sequence ID" value="NZ_MTHB01000269.1"/>
</dbReference>
<dbReference type="GO" id="GO:0046872">
    <property type="term" value="F:metal ion binding"/>
    <property type="evidence" value="ECO:0007669"/>
    <property type="project" value="UniProtKB-KW"/>
</dbReference>
<name>A0A226WND2_CABSO</name>
<comment type="cofactor">
    <cofactor evidence="1">
        <name>heme b</name>
        <dbReference type="ChEBI" id="CHEBI:60344"/>
    </cofactor>
</comment>
<dbReference type="GO" id="GO:0009055">
    <property type="term" value="F:electron transfer activity"/>
    <property type="evidence" value="ECO:0007669"/>
    <property type="project" value="InterPro"/>
</dbReference>
<dbReference type="InterPro" id="IPR016174">
    <property type="entry name" value="Di-haem_cyt_TM"/>
</dbReference>
<feature type="transmembrane region" description="Helical" evidence="13">
    <location>
        <begin position="115"/>
        <end position="135"/>
    </location>
</feature>
<evidence type="ECO:0000256" key="8">
    <source>
        <dbReference type="ARBA" id="ARBA00022982"/>
    </source>
</evidence>
<evidence type="ECO:0000256" key="3">
    <source>
        <dbReference type="ARBA" id="ARBA00022448"/>
    </source>
</evidence>
<dbReference type="InterPro" id="IPR011577">
    <property type="entry name" value="Cyt_b561_bac/Ni-Hgenase"/>
</dbReference>
<keyword evidence="9 13" id="KW-1133">Transmembrane helix</keyword>
<keyword evidence="3" id="KW-0813">Transport</keyword>
<evidence type="ECO:0000256" key="13">
    <source>
        <dbReference type="SAM" id="Phobius"/>
    </source>
</evidence>
<dbReference type="AlphaFoldDB" id="A0A226WND2"/>
<evidence type="ECO:0000313" key="15">
    <source>
        <dbReference type="EMBL" id="OXC72695.1"/>
    </source>
</evidence>
<comment type="caution">
    <text evidence="15">The sequence shown here is derived from an EMBL/GenBank/DDBJ whole genome shotgun (WGS) entry which is preliminary data.</text>
</comment>
<dbReference type="Pfam" id="PF01292">
    <property type="entry name" value="Ni_hydr_CYTB"/>
    <property type="match status" value="1"/>
</dbReference>
<comment type="subcellular location">
    <subcellularLocation>
        <location evidence="2">Cell membrane</location>
        <topology evidence="2">Multi-pass membrane protein</topology>
    </subcellularLocation>
</comment>